<dbReference type="Pfam" id="PF13683">
    <property type="entry name" value="rve_3"/>
    <property type="match status" value="1"/>
</dbReference>
<reference evidence="4" key="1">
    <citation type="journal article" date="2019" name="Int. J. Syst. Evol. Microbiol.">
        <title>The Global Catalogue of Microorganisms (GCM) 10K type strain sequencing project: providing services to taxonomists for standard genome sequencing and annotation.</title>
        <authorList>
            <consortium name="The Broad Institute Genomics Platform"/>
            <consortium name="The Broad Institute Genome Sequencing Center for Infectious Disease"/>
            <person name="Wu L."/>
            <person name="Ma J."/>
        </authorList>
    </citation>
    <scope>NUCLEOTIDE SEQUENCE [LARGE SCALE GENOMIC DNA]</scope>
    <source>
        <strain evidence="4">JCM 31047</strain>
    </source>
</reference>
<evidence type="ECO:0000313" key="3">
    <source>
        <dbReference type="EMBL" id="GGM58342.1"/>
    </source>
</evidence>
<dbReference type="SUPFAM" id="SSF53098">
    <property type="entry name" value="Ribonuclease H-like"/>
    <property type="match status" value="1"/>
</dbReference>
<proteinExistence type="predicted"/>
<dbReference type="Proteomes" id="UP000600547">
    <property type="component" value="Unassembled WGS sequence"/>
</dbReference>
<comment type="caution">
    <text evidence="3">The sequence shown here is derived from an EMBL/GenBank/DDBJ whole genome shotgun (WGS) entry which is preliminary data.</text>
</comment>
<evidence type="ECO:0000259" key="2">
    <source>
        <dbReference type="PROSITE" id="PS50994"/>
    </source>
</evidence>
<dbReference type="InterPro" id="IPR001584">
    <property type="entry name" value="Integrase_cat-core"/>
</dbReference>
<keyword evidence="1" id="KW-0812">Transmembrane</keyword>
<keyword evidence="1" id="KW-1133">Transmembrane helix</keyword>
<accession>A0A8H9LAI2</accession>
<keyword evidence="4" id="KW-1185">Reference proteome</keyword>
<dbReference type="PROSITE" id="PS50994">
    <property type="entry name" value="INTEGRASE"/>
    <property type="match status" value="1"/>
</dbReference>
<sequence length="129" mass="14477">MYIWTIVMITLTTTTLGLTLLGMVFNRVPVIVWGLTGTGPEFTGRELDQWASALGIAHQFIGPGKPVQNAYLESFAGRMRDEFLNVHWFLNVSLARLSLAIWRRDDNSLWPHSLLGNLTSQQCARQMAG</sequence>
<dbReference type="InterPro" id="IPR012337">
    <property type="entry name" value="RNaseH-like_sf"/>
</dbReference>
<dbReference type="PANTHER" id="PTHR47515">
    <property type="entry name" value="LOW CALCIUM RESPONSE LOCUS PROTEIN T"/>
    <property type="match status" value="1"/>
</dbReference>
<evidence type="ECO:0000256" key="1">
    <source>
        <dbReference type="SAM" id="Phobius"/>
    </source>
</evidence>
<dbReference type="InterPro" id="IPR036397">
    <property type="entry name" value="RNaseH_sf"/>
</dbReference>
<dbReference type="Gene3D" id="3.30.420.10">
    <property type="entry name" value="Ribonuclease H-like superfamily/Ribonuclease H"/>
    <property type="match status" value="1"/>
</dbReference>
<dbReference type="AlphaFoldDB" id="A0A8H9LAI2"/>
<name>A0A8H9LAI2_9DEIO</name>
<keyword evidence="1" id="KW-0472">Membrane</keyword>
<feature type="transmembrane region" description="Helical" evidence="1">
    <location>
        <begin position="6"/>
        <end position="25"/>
    </location>
</feature>
<dbReference type="EMBL" id="BMQG01000025">
    <property type="protein sequence ID" value="GGM58342.1"/>
    <property type="molecule type" value="Genomic_DNA"/>
</dbReference>
<organism evidence="3 4">
    <name type="scientific">Deinococcus arenae</name>
    <dbReference type="NCBI Taxonomy" id="1452751"/>
    <lineage>
        <taxon>Bacteria</taxon>
        <taxon>Thermotogati</taxon>
        <taxon>Deinococcota</taxon>
        <taxon>Deinococci</taxon>
        <taxon>Deinococcales</taxon>
        <taxon>Deinococcaceae</taxon>
        <taxon>Deinococcus</taxon>
    </lineage>
</organism>
<gene>
    <name evidence="3" type="ORF">GCM10008956_37420</name>
</gene>
<feature type="domain" description="Integrase catalytic" evidence="2">
    <location>
        <begin position="1"/>
        <end position="127"/>
    </location>
</feature>
<dbReference type="GO" id="GO:0003676">
    <property type="term" value="F:nucleic acid binding"/>
    <property type="evidence" value="ECO:0007669"/>
    <property type="project" value="InterPro"/>
</dbReference>
<evidence type="ECO:0000313" key="4">
    <source>
        <dbReference type="Proteomes" id="UP000600547"/>
    </source>
</evidence>
<dbReference type="GO" id="GO:0015074">
    <property type="term" value="P:DNA integration"/>
    <property type="evidence" value="ECO:0007669"/>
    <property type="project" value="InterPro"/>
</dbReference>
<dbReference type="PANTHER" id="PTHR47515:SF1">
    <property type="entry name" value="BLR2054 PROTEIN"/>
    <property type="match status" value="1"/>
</dbReference>
<protein>
    <recommendedName>
        <fullName evidence="2">Integrase catalytic domain-containing protein</fullName>
    </recommendedName>
</protein>